<keyword evidence="2" id="KW-0472">Membrane</keyword>
<dbReference type="SUPFAM" id="SSF55797">
    <property type="entry name" value="PR-1-like"/>
    <property type="match status" value="1"/>
</dbReference>
<dbReference type="Pfam" id="PF00188">
    <property type="entry name" value="CAP"/>
    <property type="match status" value="1"/>
</dbReference>
<gene>
    <name evidence="4" type="ORF">ABII15_27550</name>
</gene>
<dbReference type="PANTHER" id="PTHR31157">
    <property type="entry name" value="SCP DOMAIN-CONTAINING PROTEIN"/>
    <property type="match status" value="1"/>
</dbReference>
<name>A0AAU8IXU1_9ACTN</name>
<dbReference type="CDD" id="cd05379">
    <property type="entry name" value="CAP_bacterial"/>
    <property type="match status" value="1"/>
</dbReference>
<dbReference type="PANTHER" id="PTHR31157:SF1">
    <property type="entry name" value="SCP DOMAIN-CONTAINING PROTEIN"/>
    <property type="match status" value="1"/>
</dbReference>
<organism evidence="4">
    <name type="scientific">Streptomyces tabacisoli</name>
    <dbReference type="NCBI Taxonomy" id="3156398"/>
    <lineage>
        <taxon>Bacteria</taxon>
        <taxon>Bacillati</taxon>
        <taxon>Actinomycetota</taxon>
        <taxon>Actinomycetes</taxon>
        <taxon>Kitasatosporales</taxon>
        <taxon>Streptomycetaceae</taxon>
        <taxon>Streptomyces</taxon>
    </lineage>
</organism>
<feature type="compositionally biased region" description="Low complexity" evidence="1">
    <location>
        <begin position="10"/>
        <end position="20"/>
    </location>
</feature>
<dbReference type="KEGG" id="stac:ABII15_27550"/>
<evidence type="ECO:0000313" key="4">
    <source>
        <dbReference type="EMBL" id="XCJ73477.1"/>
    </source>
</evidence>
<reference evidence="4" key="1">
    <citation type="submission" date="2024-06" db="EMBL/GenBank/DDBJ databases">
        <title>Streptomyces sp. strain HUAS MG91 genome sequences.</title>
        <authorList>
            <person name="Mo P."/>
        </authorList>
    </citation>
    <scope>NUCLEOTIDE SEQUENCE</scope>
    <source>
        <strain evidence="4">HUAS MG91</strain>
    </source>
</reference>
<dbReference type="Gene3D" id="3.40.33.10">
    <property type="entry name" value="CAP"/>
    <property type="match status" value="1"/>
</dbReference>
<feature type="compositionally biased region" description="Basic residues" evidence="1">
    <location>
        <begin position="108"/>
        <end position="117"/>
    </location>
</feature>
<dbReference type="InterPro" id="IPR035940">
    <property type="entry name" value="CAP_sf"/>
</dbReference>
<feature type="region of interest" description="Disordered" evidence="1">
    <location>
        <begin position="1"/>
        <end position="69"/>
    </location>
</feature>
<evidence type="ECO:0000256" key="2">
    <source>
        <dbReference type="SAM" id="Phobius"/>
    </source>
</evidence>
<sequence length="383" mass="39013">MGRHRRSDAGRAATGRAAGTPEEQHSEGWYTEGYGEAYGVDHAGAHEEQTFSYPSHSAHSPYASAPSYAQTPLSSYASASPYAPQDETVTAVYGTVSAAGGSDDPPRGHAHRRRKKRDGVPLRTGLLGASACVAMGAVAVASGLIPGTDTFKLGGDHGGNKVQAADSPSVEAQGGTDGTVGDRASESAASRDDQRSASPSAAPSKSAEPAEPSAKPSKAPAETKSAGTATKPRSASPSASAPAKTAAPAVEAATTTSDEAAAAAQVLTLVNQERAKIGCSPVTADSGLAALASAFSEDMAARNFFDHTDPDGATPWDRAKKAGITNLGGENIARGQANAQSVMDAWMNSEGHKANILNCDFKTLGVGVHFGSGGPWWTQDFGY</sequence>
<protein>
    <submittedName>
        <fullName evidence="4">CAP domain-containing protein</fullName>
    </submittedName>
</protein>
<feature type="region of interest" description="Disordered" evidence="1">
    <location>
        <begin position="96"/>
        <end position="122"/>
    </location>
</feature>
<feature type="domain" description="SCP" evidence="3">
    <location>
        <begin position="267"/>
        <end position="381"/>
    </location>
</feature>
<feature type="compositionally biased region" description="Basic and acidic residues" evidence="1">
    <location>
        <begin position="183"/>
        <end position="195"/>
    </location>
</feature>
<evidence type="ECO:0000259" key="3">
    <source>
        <dbReference type="Pfam" id="PF00188"/>
    </source>
</evidence>
<proteinExistence type="predicted"/>
<keyword evidence="2" id="KW-0812">Transmembrane</keyword>
<feature type="compositionally biased region" description="Low complexity" evidence="1">
    <location>
        <begin position="52"/>
        <end position="69"/>
    </location>
</feature>
<dbReference type="InterPro" id="IPR014044">
    <property type="entry name" value="CAP_dom"/>
</dbReference>
<dbReference type="RefSeq" id="WP_353944949.1">
    <property type="nucleotide sequence ID" value="NZ_CP159534.1"/>
</dbReference>
<accession>A0AAU8IXU1</accession>
<dbReference type="EMBL" id="CP159534">
    <property type="protein sequence ID" value="XCJ73477.1"/>
    <property type="molecule type" value="Genomic_DNA"/>
</dbReference>
<feature type="transmembrane region" description="Helical" evidence="2">
    <location>
        <begin position="122"/>
        <end position="145"/>
    </location>
</feature>
<feature type="region of interest" description="Disordered" evidence="1">
    <location>
        <begin position="156"/>
        <end position="252"/>
    </location>
</feature>
<keyword evidence="2" id="KW-1133">Transmembrane helix</keyword>
<dbReference type="AlphaFoldDB" id="A0AAU8IXU1"/>
<evidence type="ECO:0000256" key="1">
    <source>
        <dbReference type="SAM" id="MobiDB-lite"/>
    </source>
</evidence>
<feature type="compositionally biased region" description="Low complexity" evidence="1">
    <location>
        <begin position="196"/>
        <end position="252"/>
    </location>
</feature>